<dbReference type="Proteomes" id="UP000831390">
    <property type="component" value="Chromosome"/>
</dbReference>
<dbReference type="InterPro" id="IPR002909">
    <property type="entry name" value="IPT_dom"/>
</dbReference>
<dbReference type="Gene3D" id="2.60.40.10">
    <property type="entry name" value="Immunoglobulins"/>
    <property type="match status" value="1"/>
</dbReference>
<gene>
    <name evidence="5" type="ORF">MTP16_18055</name>
</gene>
<dbReference type="Pfam" id="PF01833">
    <property type="entry name" value="TIG"/>
    <property type="match status" value="1"/>
</dbReference>
<feature type="signal peptide" evidence="2">
    <location>
        <begin position="1"/>
        <end position="20"/>
    </location>
</feature>
<evidence type="ECO:0000313" key="5">
    <source>
        <dbReference type="EMBL" id="UOE33022.1"/>
    </source>
</evidence>
<dbReference type="SUPFAM" id="SSF69318">
    <property type="entry name" value="Integrin alpha N-terminal domain"/>
    <property type="match status" value="1"/>
</dbReference>
<proteinExistence type="predicted"/>
<evidence type="ECO:0000259" key="3">
    <source>
        <dbReference type="Pfam" id="PF01833"/>
    </source>
</evidence>
<dbReference type="RefSeq" id="WP_243512567.1">
    <property type="nucleotide sequence ID" value="NZ_CP094534.1"/>
</dbReference>
<evidence type="ECO:0000313" key="6">
    <source>
        <dbReference type="Proteomes" id="UP000831390"/>
    </source>
</evidence>
<dbReference type="InterPro" id="IPR032812">
    <property type="entry name" value="SbsA_Ig"/>
</dbReference>
<dbReference type="InterPro" id="IPR014756">
    <property type="entry name" value="Ig_E-set"/>
</dbReference>
<sequence length="1086" mass="106771">MRGKLTCLVSLFATAAQAQAPDVTRAGLAPAANAPAAARNTTVVVPFSQALDPSTAGNIKINATQYRGQRTATSALSNGGSTVTLTPTVPATGVQRADFKPGERVSVTVPGSVRSTANVGAAPHVYQFTTATTGGGGGFVASTTPPYRPIAMMQAATIQLSASVLGDIDGDGDLDLIHSSYVPRPGYQGGLGKYVNDGTGAFTSGIGLAITIPTSGIAYGTVNNPQLGDVDGDGDLDLLVIGSAGVVAVFPNGGDASGSNTGVFTDASARLATLPGTNAGRIVLGDVDGDGDLDLIVPVGNTVAVRLNGGDATGSNAGTFANGSDVALAAAAGSAQLGDVDGDGDLDLIVPVGNTVAVRLNGSDATGSNAGTFAGGSDVALAAAAGSAQLGDVDGDGDLDLVAATSNAVAVFLNGADATGRNSGVFTNGSTVSVSSAPGGVALSDMDGDGDLDLVAANGSAVAVLLNGGDATGSSTGVFVGSSNVTAGNNPTVLLLGDIDGDGDMDMMTTGVGSRAQILQNSPPPAPTAGSLMPASGPVGTSVVITGTNFTAGMTVMFNGTAATFVLNSATQLTAVVPAGATSGPVSITNAGGTGSSASFTVGYPSLTISAPGQTIAAGLYNNLTISSTGVATLGGAVQVLGALAVQSGGQLLTACQPLTGAGSFTLEAGATLGICDAAGISSSGATGAVQVSGARSFSPDALYTYNGTVAQVTGSGLPATVHTLTLDNGTGLTLVAPLTVTSSLALTSGVLSTGSHLLALGGTAILSESASGYVTGTVQTTRDMNAAGTANDFGGLGLTLTPAAGSPLPGSTLVQRTTGTARTGTAGRAGILRWFDIQPAVNTGLDITLTMSYREAELNGINEANLALFKSETGAADSWGLQRNASFDATANTATLAGVRNFSIWTLGNANAPLPVELNSFAAQAEGRAVKLAWATASEKNSAYFGIERSLDGLTFVKVGQVTANGNSTKARTYAYLDAGAPVGQLYYRLRQVDADGSLSYSLVRTVMLGAAEVLALSPNPTRTGTLASGLPAGAAVEVFDALGRPVLHTQADAAGQAPLTLPAGLAPGVYVVRCGAQTRRLVVE</sequence>
<dbReference type="InterPro" id="IPR014755">
    <property type="entry name" value="Cu-Rt/internalin_Ig-like"/>
</dbReference>
<evidence type="ECO:0000259" key="4">
    <source>
        <dbReference type="Pfam" id="PF13205"/>
    </source>
</evidence>
<name>A0ABY4B1J0_9BACT</name>
<organism evidence="5 6">
    <name type="scientific">Hymenobacter monticola</name>
    <dbReference type="NCBI Taxonomy" id="1705399"/>
    <lineage>
        <taxon>Bacteria</taxon>
        <taxon>Pseudomonadati</taxon>
        <taxon>Bacteroidota</taxon>
        <taxon>Cytophagia</taxon>
        <taxon>Cytophagales</taxon>
        <taxon>Hymenobacteraceae</taxon>
        <taxon>Hymenobacter</taxon>
    </lineage>
</organism>
<feature type="domain" description="SbsA Ig-like" evidence="4">
    <location>
        <begin position="19"/>
        <end position="130"/>
    </location>
</feature>
<dbReference type="PANTHER" id="PTHR46580:SF2">
    <property type="entry name" value="MAM DOMAIN-CONTAINING PROTEIN"/>
    <property type="match status" value="1"/>
</dbReference>
<dbReference type="InterPro" id="IPR013517">
    <property type="entry name" value="FG-GAP"/>
</dbReference>
<dbReference type="PANTHER" id="PTHR46580">
    <property type="entry name" value="SENSOR KINASE-RELATED"/>
    <property type="match status" value="1"/>
</dbReference>
<evidence type="ECO:0000256" key="1">
    <source>
        <dbReference type="ARBA" id="ARBA00022729"/>
    </source>
</evidence>
<dbReference type="Pfam" id="PF13205">
    <property type="entry name" value="Big_5"/>
    <property type="match status" value="1"/>
</dbReference>
<dbReference type="InterPro" id="IPR026444">
    <property type="entry name" value="Secre_tail"/>
</dbReference>
<protein>
    <submittedName>
        <fullName evidence="5">FG-GAP-like repeat-containing protein</fullName>
    </submittedName>
</protein>
<keyword evidence="6" id="KW-1185">Reference proteome</keyword>
<dbReference type="EMBL" id="CP094534">
    <property type="protein sequence ID" value="UOE33022.1"/>
    <property type="molecule type" value="Genomic_DNA"/>
</dbReference>
<dbReference type="InterPro" id="IPR013783">
    <property type="entry name" value="Ig-like_fold"/>
</dbReference>
<keyword evidence="1 2" id="KW-0732">Signal</keyword>
<dbReference type="CDD" id="cd00102">
    <property type="entry name" value="IPT"/>
    <property type="match status" value="1"/>
</dbReference>
<reference evidence="5 6" key="1">
    <citation type="submission" date="2022-03" db="EMBL/GenBank/DDBJ databases">
        <title>Hymenobactersp. isolated from the air.</title>
        <authorList>
            <person name="Won M."/>
            <person name="Kwon S.-W."/>
        </authorList>
    </citation>
    <scope>NUCLEOTIDE SEQUENCE [LARGE SCALE GENOMIC DNA]</scope>
    <source>
        <strain evidence="5 6">KACC 22596</strain>
    </source>
</reference>
<dbReference type="Gene3D" id="2.130.10.130">
    <property type="entry name" value="Integrin alpha, N-terminal"/>
    <property type="match status" value="1"/>
</dbReference>
<dbReference type="InterPro" id="IPR028994">
    <property type="entry name" value="Integrin_alpha_N"/>
</dbReference>
<feature type="domain" description="IPT/TIG" evidence="3">
    <location>
        <begin position="527"/>
        <end position="601"/>
    </location>
</feature>
<dbReference type="NCBIfam" id="TIGR04183">
    <property type="entry name" value="Por_Secre_tail"/>
    <property type="match status" value="1"/>
</dbReference>
<evidence type="ECO:0000256" key="2">
    <source>
        <dbReference type="SAM" id="SignalP"/>
    </source>
</evidence>
<feature type="chain" id="PRO_5046288653" evidence="2">
    <location>
        <begin position="21"/>
        <end position="1086"/>
    </location>
</feature>
<dbReference type="Gene3D" id="2.60.40.1220">
    <property type="match status" value="1"/>
</dbReference>
<dbReference type="Pfam" id="PF13517">
    <property type="entry name" value="FG-GAP_3"/>
    <property type="match status" value="2"/>
</dbReference>
<accession>A0ABY4B1J0</accession>
<dbReference type="SUPFAM" id="SSF81296">
    <property type="entry name" value="E set domains"/>
    <property type="match status" value="1"/>
</dbReference>